<keyword evidence="1" id="KW-0812">Transmembrane</keyword>
<evidence type="ECO:0000256" key="1">
    <source>
        <dbReference type="SAM" id="Phobius"/>
    </source>
</evidence>
<accession>A0A8H4RG46</accession>
<dbReference type="EMBL" id="JAAMPI010000871">
    <property type="protein sequence ID" value="KAF4628029.1"/>
    <property type="molecule type" value="Genomic_DNA"/>
</dbReference>
<protein>
    <submittedName>
        <fullName evidence="2">Uncharacterized protein</fullName>
    </submittedName>
</protein>
<keyword evidence="1" id="KW-0472">Membrane</keyword>
<proteinExistence type="predicted"/>
<feature type="transmembrane region" description="Helical" evidence="1">
    <location>
        <begin position="319"/>
        <end position="340"/>
    </location>
</feature>
<gene>
    <name evidence="2" type="ORF">G7Y89_g10121</name>
</gene>
<keyword evidence="1" id="KW-1133">Transmembrane helix</keyword>
<evidence type="ECO:0000313" key="3">
    <source>
        <dbReference type="Proteomes" id="UP000566819"/>
    </source>
</evidence>
<sequence length="354" mass="41182">MQAPVADSIDSETRYPPGANTKCDIIRHFWELPIRPEELASGEINFEPYFHNYTLECLSALQAGRKINVSTHRHITNIAQLLQVCCRQCIKEDLSSQLPRPLPANEEKNEDEILKSSINLASRLFAMVHFGDLPHEHSNQTRVPWTDGLLKDSVIKHFSKPPVLGDRVKLQKVFNARNLHQIAGIEIYWTSNLADHLRMMEDDKKVAIFHYDSFLEIHNKKDGLLFPKGFVEETRHTLALLLPSGPETRKWFRKQQASQNYKLDPKVIECGRLTADERQIENFMFWRDRLVILKQAFDEATPGNVSQWWWDRRNWVQWYTFWVAAIVLFLTIFFGLLQCIEGAIQAYKALVPTQ</sequence>
<reference evidence="2 3" key="1">
    <citation type="submission" date="2020-03" db="EMBL/GenBank/DDBJ databases">
        <title>Draft Genome Sequence of Cudoniella acicularis.</title>
        <authorList>
            <person name="Buettner E."/>
            <person name="Kellner H."/>
        </authorList>
    </citation>
    <scope>NUCLEOTIDE SEQUENCE [LARGE SCALE GENOMIC DNA]</scope>
    <source>
        <strain evidence="2 3">DSM 108380</strain>
    </source>
</reference>
<dbReference type="Proteomes" id="UP000566819">
    <property type="component" value="Unassembled WGS sequence"/>
</dbReference>
<evidence type="ECO:0000313" key="2">
    <source>
        <dbReference type="EMBL" id="KAF4628029.1"/>
    </source>
</evidence>
<name>A0A8H4RG46_9HELO</name>
<organism evidence="2 3">
    <name type="scientific">Cudoniella acicularis</name>
    <dbReference type="NCBI Taxonomy" id="354080"/>
    <lineage>
        <taxon>Eukaryota</taxon>
        <taxon>Fungi</taxon>
        <taxon>Dikarya</taxon>
        <taxon>Ascomycota</taxon>
        <taxon>Pezizomycotina</taxon>
        <taxon>Leotiomycetes</taxon>
        <taxon>Helotiales</taxon>
        <taxon>Tricladiaceae</taxon>
        <taxon>Cudoniella</taxon>
    </lineage>
</organism>
<keyword evidence="3" id="KW-1185">Reference proteome</keyword>
<dbReference type="OrthoDB" id="5428890at2759"/>
<comment type="caution">
    <text evidence="2">The sequence shown here is derived from an EMBL/GenBank/DDBJ whole genome shotgun (WGS) entry which is preliminary data.</text>
</comment>
<dbReference type="AlphaFoldDB" id="A0A8H4RG46"/>